<feature type="domain" description="Band 7" evidence="2">
    <location>
        <begin position="138"/>
        <end position="216"/>
    </location>
</feature>
<feature type="transmembrane region" description="Helical" evidence="1">
    <location>
        <begin position="70"/>
        <end position="93"/>
    </location>
</feature>
<gene>
    <name evidence="3" type="ORF">HMPREF9444_01911</name>
</gene>
<keyword evidence="1" id="KW-0472">Membrane</keyword>
<sequence length="252" mass="28726">MRQFIMLGFEIAFCCALIGFILYAVIRPLLQPGRFNFLQWLHNNTAFFCGAWIVVCLWRELWRFTVTAYLMEVLQFVLFSLSLLHIALTVYLYQAKKLNTGNLKDRGAVIKALKALLLALCFLPAAGLIAFSIIPEKSGKCAILYRWDTYQTTLESGLHFRTPLISSFVYADLAPHTTTISASEFSPLSRSADRKIINFKISFKWQLNPQRLSADYSKYFVKEDSGLIYDIALGIKYFAHQGVNAALRSMSF</sequence>
<comment type="caution">
    <text evidence="3">The sequence shown here is derived from an EMBL/GenBank/DDBJ whole genome shotgun (WGS) entry which is preliminary data.</text>
</comment>
<dbReference type="RefSeq" id="WP_009144063.1">
    <property type="nucleotide sequence ID" value="NZ_GL831059.1"/>
</dbReference>
<keyword evidence="1" id="KW-1133">Transmembrane helix</keyword>
<dbReference type="AlphaFoldDB" id="E8LMC5"/>
<accession>E8LMC5</accession>
<dbReference type="EMBL" id="AEVO01000132">
    <property type="protein sequence ID" value="EFY06337.1"/>
    <property type="molecule type" value="Genomic_DNA"/>
</dbReference>
<evidence type="ECO:0000313" key="4">
    <source>
        <dbReference type="Proteomes" id="UP000018458"/>
    </source>
</evidence>
<evidence type="ECO:0000313" key="3">
    <source>
        <dbReference type="EMBL" id="EFY06337.1"/>
    </source>
</evidence>
<keyword evidence="1" id="KW-0812">Transmembrane</keyword>
<proteinExistence type="predicted"/>
<dbReference type="Pfam" id="PF01145">
    <property type="entry name" value="Band_7"/>
    <property type="match status" value="1"/>
</dbReference>
<dbReference type="Proteomes" id="UP000018458">
    <property type="component" value="Unassembled WGS sequence"/>
</dbReference>
<dbReference type="HOGENOM" id="CLU_1102333_0_0_6"/>
<feature type="transmembrane region" description="Helical" evidence="1">
    <location>
        <begin position="38"/>
        <end position="58"/>
    </location>
</feature>
<feature type="transmembrane region" description="Helical" evidence="1">
    <location>
        <begin position="7"/>
        <end position="26"/>
    </location>
</feature>
<keyword evidence="4" id="KW-1185">Reference proteome</keyword>
<protein>
    <recommendedName>
        <fullName evidence="2">Band 7 domain-containing protein</fullName>
    </recommendedName>
</protein>
<dbReference type="InterPro" id="IPR001107">
    <property type="entry name" value="Band_7"/>
</dbReference>
<reference evidence="3 4" key="1">
    <citation type="submission" date="2011-01" db="EMBL/GenBank/DDBJ databases">
        <authorList>
            <person name="Weinstock G."/>
            <person name="Sodergren E."/>
            <person name="Clifton S."/>
            <person name="Fulton L."/>
            <person name="Fulton B."/>
            <person name="Courtney L."/>
            <person name="Fronick C."/>
            <person name="Harrison M."/>
            <person name="Strong C."/>
            <person name="Farmer C."/>
            <person name="Delahaunty K."/>
            <person name="Markovic C."/>
            <person name="Hall O."/>
            <person name="Minx P."/>
            <person name="Tomlinson C."/>
            <person name="Mitreva M."/>
            <person name="Hou S."/>
            <person name="Chen J."/>
            <person name="Wollam A."/>
            <person name="Pepin K.H."/>
            <person name="Johnson M."/>
            <person name="Bhonagiri V."/>
            <person name="Zhang X."/>
            <person name="Suruliraj S."/>
            <person name="Warren W."/>
            <person name="Chinwalla A."/>
            <person name="Mardis E.R."/>
            <person name="Wilson R.K."/>
        </authorList>
    </citation>
    <scope>NUCLEOTIDE SEQUENCE [LARGE SCALE GENOMIC DNA]</scope>
    <source>
        <strain evidence="4">DSM 22608 / JCM 16073 / KCTC 15190 / YIT 12066</strain>
    </source>
</reference>
<name>E8LMC5_SUCHY</name>
<organism evidence="3 4">
    <name type="scientific">Succinatimonas hippei (strain DSM 22608 / JCM 16073 / KCTC 15190 / YIT 12066)</name>
    <dbReference type="NCBI Taxonomy" id="762983"/>
    <lineage>
        <taxon>Bacteria</taxon>
        <taxon>Pseudomonadati</taxon>
        <taxon>Pseudomonadota</taxon>
        <taxon>Gammaproteobacteria</taxon>
        <taxon>Aeromonadales</taxon>
        <taxon>Succinivibrionaceae</taxon>
        <taxon>Succinatimonas</taxon>
    </lineage>
</organism>
<feature type="transmembrane region" description="Helical" evidence="1">
    <location>
        <begin position="113"/>
        <end position="134"/>
    </location>
</feature>
<evidence type="ECO:0000256" key="1">
    <source>
        <dbReference type="SAM" id="Phobius"/>
    </source>
</evidence>
<evidence type="ECO:0000259" key="2">
    <source>
        <dbReference type="Pfam" id="PF01145"/>
    </source>
</evidence>
<dbReference type="STRING" id="762983.HMPREF9444_01911"/>